<dbReference type="KEGG" id="rsz:130501629"/>
<feature type="compositionally biased region" description="Basic and acidic residues" evidence="2">
    <location>
        <begin position="1"/>
        <end position="22"/>
    </location>
</feature>
<feature type="compositionally biased region" description="Low complexity" evidence="2">
    <location>
        <begin position="308"/>
        <end position="317"/>
    </location>
</feature>
<dbReference type="Proteomes" id="UP000504610">
    <property type="component" value="Unplaced"/>
</dbReference>
<feature type="region of interest" description="Disordered" evidence="2">
    <location>
        <begin position="1"/>
        <end position="48"/>
    </location>
</feature>
<evidence type="ECO:0000313" key="3">
    <source>
        <dbReference type="Proteomes" id="UP000504610"/>
    </source>
</evidence>
<dbReference type="OrthoDB" id="1103597at2759"/>
<feature type="region of interest" description="Disordered" evidence="2">
    <location>
        <begin position="339"/>
        <end position="409"/>
    </location>
</feature>
<keyword evidence="1" id="KW-0175">Coiled coil</keyword>
<dbReference type="AlphaFoldDB" id="A0A9W3CLN9"/>
<evidence type="ECO:0000313" key="4">
    <source>
        <dbReference type="RefSeq" id="XP_056852450.1"/>
    </source>
</evidence>
<proteinExistence type="predicted"/>
<feature type="coiled-coil region" evidence="1">
    <location>
        <begin position="490"/>
        <end position="517"/>
    </location>
</feature>
<sequence>MKVKQEIGEKAKRETKKAKDLVATRASKRMKKKDGSGGSSSLGSHSPSLLKSQEVVNLMVQAHGRKELAKACSSDESPESAPEGWLCIHEKYISKCHLRFPLPDLLLDLLDHYQLALSQLCPSVIRVVNGFITRAKEEGIVVGLTELMSLYAIKESSTKDGGSSTYYLPCRPGFSLFKSSGSDDDWRKKYFFVKIDPSTVPMGRALSVVWSEISGIDDPPKLTDKQSRALFRRLHQSSNAWSSFTTSRIGSARFPERYNASFPDPIPVEDLEVSEGPNVVEISTGASTSENEKTLVPKMRPSFRNRNRSAAAAGASRGSDKSQGGAFINTLKEVLDDAPVMDVGPAETGARDVVPHPEVLPAMDNPHPAGDPLEIEPPRPKRSRTDVGDRPVRSTSSSSRGGTVGWSFTHSKPGSILDDPWSLATVLRHLKMVGCSMPSVNSLTNKEEYVEIAHHFGQLAGAINRAQLKFEETVRGAPTAAELTQAAEMFKATKMELDQARTQVSELQAEVKRLGLKADTQQGKIESQAIDIQVKGRKIND</sequence>
<evidence type="ECO:0000256" key="1">
    <source>
        <dbReference type="SAM" id="Coils"/>
    </source>
</evidence>
<protein>
    <submittedName>
        <fullName evidence="4">Meiosis-specific protein ASY2-like</fullName>
    </submittedName>
</protein>
<accession>A0A9W3CLN9</accession>
<feature type="compositionally biased region" description="Low complexity" evidence="2">
    <location>
        <begin position="39"/>
        <end position="48"/>
    </location>
</feature>
<gene>
    <name evidence="4" type="primary">LOC130501629</name>
</gene>
<reference evidence="4" key="1">
    <citation type="submission" date="2025-08" db="UniProtKB">
        <authorList>
            <consortium name="RefSeq"/>
        </authorList>
    </citation>
    <scope>IDENTIFICATION</scope>
    <source>
        <tissue evidence="4">Leaf</tissue>
    </source>
</reference>
<dbReference type="GeneID" id="130501629"/>
<evidence type="ECO:0000256" key="2">
    <source>
        <dbReference type="SAM" id="MobiDB-lite"/>
    </source>
</evidence>
<keyword evidence="3" id="KW-1185">Reference proteome</keyword>
<feature type="region of interest" description="Disordered" evidence="2">
    <location>
        <begin position="299"/>
        <end position="324"/>
    </location>
</feature>
<name>A0A9W3CLN9_RAPSA</name>
<dbReference type="RefSeq" id="XP_056852450.1">
    <property type="nucleotide sequence ID" value="XM_056996470.1"/>
</dbReference>
<feature type="compositionally biased region" description="Basic and acidic residues" evidence="2">
    <location>
        <begin position="376"/>
        <end position="392"/>
    </location>
</feature>
<organism evidence="3 4">
    <name type="scientific">Raphanus sativus</name>
    <name type="common">Radish</name>
    <name type="synonym">Raphanus raphanistrum var. sativus</name>
    <dbReference type="NCBI Taxonomy" id="3726"/>
    <lineage>
        <taxon>Eukaryota</taxon>
        <taxon>Viridiplantae</taxon>
        <taxon>Streptophyta</taxon>
        <taxon>Embryophyta</taxon>
        <taxon>Tracheophyta</taxon>
        <taxon>Spermatophyta</taxon>
        <taxon>Magnoliopsida</taxon>
        <taxon>eudicotyledons</taxon>
        <taxon>Gunneridae</taxon>
        <taxon>Pentapetalae</taxon>
        <taxon>rosids</taxon>
        <taxon>malvids</taxon>
        <taxon>Brassicales</taxon>
        <taxon>Brassicaceae</taxon>
        <taxon>Brassiceae</taxon>
        <taxon>Raphanus</taxon>
    </lineage>
</organism>